<dbReference type="Pfam" id="PF05116">
    <property type="entry name" value="S6PP"/>
    <property type="match status" value="1"/>
</dbReference>
<dbReference type="EMBL" id="VRMN01000001">
    <property type="protein sequence ID" value="KAA8499098.1"/>
    <property type="molecule type" value="Genomic_DNA"/>
</dbReference>
<feature type="domain" description="Sucrose phosphatase-like" evidence="2">
    <location>
        <begin position="78"/>
        <end position="351"/>
    </location>
</feature>
<name>A0A5J4Z7A2_PORPP</name>
<dbReference type="Gene3D" id="3.90.1070.10">
    <property type="match status" value="1"/>
</dbReference>
<evidence type="ECO:0000313" key="3">
    <source>
        <dbReference type="EMBL" id="KAA8499098.1"/>
    </source>
</evidence>
<dbReference type="InterPro" id="IPR006380">
    <property type="entry name" value="SPP-like_dom"/>
</dbReference>
<gene>
    <name evidence="3" type="ORF">FVE85_6683</name>
</gene>
<accession>A0A5J4Z7A2</accession>
<proteinExistence type="predicted"/>
<dbReference type="AlphaFoldDB" id="A0A5J4Z7A2"/>
<dbReference type="GO" id="GO:0003824">
    <property type="term" value="F:catalytic activity"/>
    <property type="evidence" value="ECO:0007669"/>
    <property type="project" value="UniProtKB-ARBA"/>
</dbReference>
<feature type="compositionally biased region" description="Low complexity" evidence="1">
    <location>
        <begin position="46"/>
        <end position="55"/>
    </location>
</feature>
<dbReference type="Proteomes" id="UP000324585">
    <property type="component" value="Unassembled WGS sequence"/>
</dbReference>
<reference evidence="4" key="1">
    <citation type="journal article" date="2019" name="Nat. Commun.">
        <title>Expansion of phycobilisome linker gene families in mesophilic red algae.</title>
        <authorList>
            <person name="Lee J."/>
            <person name="Kim D."/>
            <person name="Bhattacharya D."/>
            <person name="Yoon H.S."/>
        </authorList>
    </citation>
    <scope>NUCLEOTIDE SEQUENCE [LARGE SCALE GENOMIC DNA]</scope>
    <source>
        <strain evidence="4">CCMP 1328</strain>
    </source>
</reference>
<evidence type="ECO:0000256" key="1">
    <source>
        <dbReference type="SAM" id="MobiDB-lite"/>
    </source>
</evidence>
<sequence>MTATIEEGEVFALAGASMEEWLGFVGLHAAPWRFVSTPSPFVSAERSPSARAQSTSRRRASKRCGVEIRMSFPNTTTRMLLVADLEGAVLESEDLAKDKQRAEFDKYWTEKQRGPKESGRGNSSVLAYLTNASIREFFAISRRAQLMRPNYLIAEGGTLVYKLFDEQGVEPGFELDQEWQRRAGMNWDIDKIVSFVIPALKEEGVDVTRLPERQNEFRVSYQLPLSKSSSQLISKALATVGFGLAEQGVLTNFQVCERTGLLDIESFGVGRGQALWFLRESLGIQRDCVLAACGSMEHNEILFLGGRSFAVATGNAESALVTEMQLDESPLFYYATKAFCGGILEGLSRFGFREQACSTFR</sequence>
<dbReference type="InterPro" id="IPR023214">
    <property type="entry name" value="HAD_sf"/>
</dbReference>
<comment type="caution">
    <text evidence="3">The sequence shown here is derived from an EMBL/GenBank/DDBJ whole genome shotgun (WGS) entry which is preliminary data.</text>
</comment>
<protein>
    <submittedName>
        <fullName evidence="3">Putative sucrose-phosphatase 3a</fullName>
    </submittedName>
</protein>
<dbReference type="Gene3D" id="3.40.50.1000">
    <property type="entry name" value="HAD superfamily/HAD-like"/>
    <property type="match status" value="1"/>
</dbReference>
<organism evidence="3 4">
    <name type="scientific">Porphyridium purpureum</name>
    <name type="common">Red alga</name>
    <name type="synonym">Porphyridium cruentum</name>
    <dbReference type="NCBI Taxonomy" id="35688"/>
    <lineage>
        <taxon>Eukaryota</taxon>
        <taxon>Rhodophyta</taxon>
        <taxon>Bangiophyceae</taxon>
        <taxon>Porphyridiales</taxon>
        <taxon>Porphyridiaceae</taxon>
        <taxon>Porphyridium</taxon>
    </lineage>
</organism>
<keyword evidence="4" id="KW-1185">Reference proteome</keyword>
<feature type="region of interest" description="Disordered" evidence="1">
    <location>
        <begin position="39"/>
        <end position="61"/>
    </location>
</feature>
<evidence type="ECO:0000313" key="4">
    <source>
        <dbReference type="Proteomes" id="UP000324585"/>
    </source>
</evidence>
<evidence type="ECO:0000259" key="2">
    <source>
        <dbReference type="Pfam" id="PF05116"/>
    </source>
</evidence>